<keyword evidence="6" id="KW-1185">Reference proteome</keyword>
<feature type="non-terminal residue" evidence="5">
    <location>
        <position position="305"/>
    </location>
</feature>
<evidence type="ECO:0000259" key="4">
    <source>
        <dbReference type="PROSITE" id="PS51184"/>
    </source>
</evidence>
<comment type="subcellular location">
    <subcellularLocation>
        <location evidence="1">Nucleus</location>
    </subcellularLocation>
</comment>
<name>A0A166V8C6_9AGAM</name>
<keyword evidence="2" id="KW-0479">Metal-binding</keyword>
<dbReference type="SMART" id="SM00558">
    <property type="entry name" value="JmjC"/>
    <property type="match status" value="1"/>
</dbReference>
<sequence>FKQQWSTGTPIIVKGIQLKGTSQWGPNYFSQRHGAHRVTIINCETGETRVITVAEFMATMGRLQVDGEIWKLKDWPPKEDFGDIFPDLDKAFQDGVPFGDYTRRDGVLNYASFFPTNGVFLDLGPKMYIAKATPLNTFNVGSTILHMDVTSAVNLLIWASKLDNGSDGYALWHIFSAEDSLTLRRFLLDEGIYHQTGDPIHSQSIFLTQELLEHLYRSCGIRPYTIKQYMGGTVFILAGCAHQVSNKADTIKMASDFICAENLKATVDVSHELCRHCVATGKDSGEDVLQITTTLYHAWKAFEEV</sequence>
<accession>A0A166V8C6</accession>
<evidence type="ECO:0000256" key="3">
    <source>
        <dbReference type="ARBA" id="ARBA00023242"/>
    </source>
</evidence>
<dbReference type="EMBL" id="KV417486">
    <property type="protein sequence ID" value="KZP32451.1"/>
    <property type="molecule type" value="Genomic_DNA"/>
</dbReference>
<dbReference type="GO" id="GO:0003712">
    <property type="term" value="F:transcription coregulator activity"/>
    <property type="evidence" value="ECO:0007669"/>
    <property type="project" value="TreeGrafter"/>
</dbReference>
<dbReference type="PANTHER" id="PTHR12549">
    <property type="entry name" value="JMJC DOMAIN-CONTAINING HISTONE DEMETHYLATION PROTEIN"/>
    <property type="match status" value="1"/>
</dbReference>
<dbReference type="SUPFAM" id="SSF51197">
    <property type="entry name" value="Clavaminate synthase-like"/>
    <property type="match status" value="1"/>
</dbReference>
<gene>
    <name evidence="5" type="ORF">FIBSPDRAFT_674858</name>
</gene>
<protein>
    <recommendedName>
        <fullName evidence="4">JmjC domain-containing protein</fullName>
    </recommendedName>
</protein>
<dbReference type="PROSITE" id="PS51184">
    <property type="entry name" value="JMJC"/>
    <property type="match status" value="1"/>
</dbReference>
<dbReference type="PANTHER" id="PTHR12549:SF38">
    <property type="entry name" value="JMJC DOMAIN-CONTAINING HISTONE DEMETHYLASE 2, ISOFORM A"/>
    <property type="match status" value="1"/>
</dbReference>
<dbReference type="Proteomes" id="UP000076532">
    <property type="component" value="Unassembled WGS sequence"/>
</dbReference>
<dbReference type="GO" id="GO:0000785">
    <property type="term" value="C:chromatin"/>
    <property type="evidence" value="ECO:0007669"/>
    <property type="project" value="TreeGrafter"/>
</dbReference>
<reference evidence="5 6" key="1">
    <citation type="journal article" date="2016" name="Mol. Biol. Evol.">
        <title>Comparative Genomics of Early-Diverging Mushroom-Forming Fungi Provides Insights into the Origins of Lignocellulose Decay Capabilities.</title>
        <authorList>
            <person name="Nagy L.G."/>
            <person name="Riley R."/>
            <person name="Tritt A."/>
            <person name="Adam C."/>
            <person name="Daum C."/>
            <person name="Floudas D."/>
            <person name="Sun H."/>
            <person name="Yadav J.S."/>
            <person name="Pangilinan J."/>
            <person name="Larsson K.H."/>
            <person name="Matsuura K."/>
            <person name="Barry K."/>
            <person name="Labutti K."/>
            <person name="Kuo R."/>
            <person name="Ohm R.A."/>
            <person name="Bhattacharya S.S."/>
            <person name="Shirouzu T."/>
            <person name="Yoshinaga Y."/>
            <person name="Martin F.M."/>
            <person name="Grigoriev I.V."/>
            <person name="Hibbett D.S."/>
        </authorList>
    </citation>
    <scope>NUCLEOTIDE SEQUENCE [LARGE SCALE GENOMIC DNA]</scope>
    <source>
        <strain evidence="5 6">CBS 109695</strain>
    </source>
</reference>
<dbReference type="GO" id="GO:0000118">
    <property type="term" value="C:histone deacetylase complex"/>
    <property type="evidence" value="ECO:0007669"/>
    <property type="project" value="TreeGrafter"/>
</dbReference>
<organism evidence="5 6">
    <name type="scientific">Athelia psychrophila</name>
    <dbReference type="NCBI Taxonomy" id="1759441"/>
    <lineage>
        <taxon>Eukaryota</taxon>
        <taxon>Fungi</taxon>
        <taxon>Dikarya</taxon>
        <taxon>Basidiomycota</taxon>
        <taxon>Agaricomycotina</taxon>
        <taxon>Agaricomycetes</taxon>
        <taxon>Agaricomycetidae</taxon>
        <taxon>Atheliales</taxon>
        <taxon>Atheliaceae</taxon>
        <taxon>Athelia</taxon>
    </lineage>
</organism>
<evidence type="ECO:0000313" key="5">
    <source>
        <dbReference type="EMBL" id="KZP32451.1"/>
    </source>
</evidence>
<keyword evidence="3" id="KW-0539">Nucleus</keyword>
<evidence type="ECO:0000313" key="6">
    <source>
        <dbReference type="Proteomes" id="UP000076532"/>
    </source>
</evidence>
<dbReference type="OrthoDB" id="1667110at2759"/>
<feature type="domain" description="JmjC" evidence="4">
    <location>
        <begin position="103"/>
        <end position="274"/>
    </location>
</feature>
<dbReference type="InterPro" id="IPR003347">
    <property type="entry name" value="JmjC_dom"/>
</dbReference>
<feature type="non-terminal residue" evidence="5">
    <location>
        <position position="1"/>
    </location>
</feature>
<proteinExistence type="predicted"/>
<dbReference type="GO" id="GO:0031490">
    <property type="term" value="F:chromatin DNA binding"/>
    <property type="evidence" value="ECO:0007669"/>
    <property type="project" value="TreeGrafter"/>
</dbReference>
<evidence type="ECO:0000256" key="2">
    <source>
        <dbReference type="ARBA" id="ARBA00022723"/>
    </source>
</evidence>
<dbReference type="GO" id="GO:0032454">
    <property type="term" value="F:histone H3K9 demethylase activity"/>
    <property type="evidence" value="ECO:0007669"/>
    <property type="project" value="InterPro"/>
</dbReference>
<dbReference type="STRING" id="436010.A0A166V8C6"/>
<dbReference type="GO" id="GO:0046872">
    <property type="term" value="F:metal ion binding"/>
    <property type="evidence" value="ECO:0007669"/>
    <property type="project" value="UniProtKB-KW"/>
</dbReference>
<dbReference type="Pfam" id="PF02373">
    <property type="entry name" value="JmjC"/>
    <property type="match status" value="1"/>
</dbReference>
<dbReference type="GO" id="GO:0006357">
    <property type="term" value="P:regulation of transcription by RNA polymerase II"/>
    <property type="evidence" value="ECO:0007669"/>
    <property type="project" value="TreeGrafter"/>
</dbReference>
<dbReference type="AlphaFoldDB" id="A0A166V8C6"/>
<dbReference type="InterPro" id="IPR045109">
    <property type="entry name" value="LSDs-like"/>
</dbReference>
<dbReference type="Gene3D" id="2.60.120.650">
    <property type="entry name" value="Cupin"/>
    <property type="match status" value="1"/>
</dbReference>
<evidence type="ECO:0000256" key="1">
    <source>
        <dbReference type="ARBA" id="ARBA00004123"/>
    </source>
</evidence>